<dbReference type="EMBL" id="JAUORK010000007">
    <property type="protein sequence ID" value="MDO6671930.1"/>
    <property type="molecule type" value="Genomic_DNA"/>
</dbReference>
<dbReference type="PROSITE" id="PS51257">
    <property type="entry name" value="PROKAR_LIPOPROTEIN"/>
    <property type="match status" value="1"/>
</dbReference>
<dbReference type="RefSeq" id="WP_107335934.1">
    <property type="nucleotide sequence ID" value="NZ_CP084115.1"/>
</dbReference>
<protein>
    <submittedName>
        <fullName evidence="1">Pilus assembly protein PilP</fullName>
    </submittedName>
</protein>
<sequence>MSLMTRRNTVMGSALLVTLLAGCGDPQLGALEGELESLRGRPSGKVQELPPQPEYHPVTYDMADARSPFQSRLPEPEEELTAVDNGVRPDLDRPREPLEAWPMEQLSMVGTLDVDGARSALILTPEQEVQRVRVGNHMGSNFGRITRIGDTQIDMVEIVPNGQGGWIERSRAMALKEPVSQGG</sequence>
<dbReference type="Gene3D" id="2.30.30.830">
    <property type="match status" value="1"/>
</dbReference>
<proteinExistence type="predicted"/>
<gene>
    <name evidence="1" type="ORF">Q4535_07330</name>
</gene>
<name>A0AAP4WVD0_9GAMM</name>
<dbReference type="Pfam" id="PF04351">
    <property type="entry name" value="PilP"/>
    <property type="match status" value="1"/>
</dbReference>
<reference evidence="1" key="1">
    <citation type="submission" date="2023-07" db="EMBL/GenBank/DDBJ databases">
        <title>Genome content predicts the carbon catabolic preferences of heterotrophic bacteria.</title>
        <authorList>
            <person name="Gralka M."/>
        </authorList>
    </citation>
    <scope>NUCLEOTIDE SEQUENCE</scope>
    <source>
        <strain evidence="1">C2R13</strain>
    </source>
</reference>
<dbReference type="InterPro" id="IPR007446">
    <property type="entry name" value="PilP"/>
</dbReference>
<dbReference type="PIRSF" id="PIRSF016481">
    <property type="entry name" value="Pilus_assembly_PilP"/>
    <property type="match status" value="1"/>
</dbReference>
<accession>A0AAP4WVD0</accession>
<evidence type="ECO:0000313" key="2">
    <source>
        <dbReference type="Proteomes" id="UP001170481"/>
    </source>
</evidence>
<dbReference type="Proteomes" id="UP001170481">
    <property type="component" value="Unassembled WGS sequence"/>
</dbReference>
<dbReference type="AlphaFoldDB" id="A0AAP4WVD0"/>
<organism evidence="1 2">
    <name type="scientific">Cobetia amphilecti</name>
    <dbReference type="NCBI Taxonomy" id="1055104"/>
    <lineage>
        <taxon>Bacteria</taxon>
        <taxon>Pseudomonadati</taxon>
        <taxon>Pseudomonadota</taxon>
        <taxon>Gammaproteobacteria</taxon>
        <taxon>Oceanospirillales</taxon>
        <taxon>Halomonadaceae</taxon>
        <taxon>Cobetia</taxon>
    </lineage>
</organism>
<comment type="caution">
    <text evidence="1">The sequence shown here is derived from an EMBL/GenBank/DDBJ whole genome shotgun (WGS) entry which is preliminary data.</text>
</comment>
<evidence type="ECO:0000313" key="1">
    <source>
        <dbReference type="EMBL" id="MDO6671930.1"/>
    </source>
</evidence>